<feature type="compositionally biased region" description="Basic and acidic residues" evidence="1">
    <location>
        <begin position="7"/>
        <end position="18"/>
    </location>
</feature>
<dbReference type="EMBL" id="PJQY01002565">
    <property type="protein sequence ID" value="PQP92500.1"/>
    <property type="molecule type" value="Genomic_DNA"/>
</dbReference>
<comment type="caution">
    <text evidence="2">The sequence shown here is derived from an EMBL/GenBank/DDBJ whole genome shotgun (WGS) entry which is preliminary data.</text>
</comment>
<gene>
    <name evidence="2" type="ORF">Pyn_24919</name>
</gene>
<accession>A0A314XLA8</accession>
<evidence type="ECO:0000313" key="2">
    <source>
        <dbReference type="EMBL" id="PQP92500.1"/>
    </source>
</evidence>
<reference evidence="2 3" key="1">
    <citation type="submission" date="2018-02" db="EMBL/GenBank/DDBJ databases">
        <title>Draft genome of wild Prunus yedoensis var. nudiflora.</title>
        <authorList>
            <person name="Baek S."/>
            <person name="Kim J.-H."/>
            <person name="Choi K."/>
            <person name="Kim G.-B."/>
            <person name="Cho A."/>
            <person name="Jang H."/>
            <person name="Shin C.-H."/>
            <person name="Yu H.-J."/>
            <person name="Mun J.-H."/>
        </authorList>
    </citation>
    <scope>NUCLEOTIDE SEQUENCE [LARGE SCALE GENOMIC DNA]</scope>
    <source>
        <strain evidence="3">cv. Jeju island</strain>
        <tissue evidence="2">Leaf</tissue>
    </source>
</reference>
<evidence type="ECO:0000313" key="3">
    <source>
        <dbReference type="Proteomes" id="UP000250321"/>
    </source>
</evidence>
<protein>
    <submittedName>
        <fullName evidence="2">Uncharacterized protein</fullName>
    </submittedName>
</protein>
<name>A0A314XLA8_PRUYE</name>
<feature type="region of interest" description="Disordered" evidence="1">
    <location>
        <begin position="1"/>
        <end position="51"/>
    </location>
</feature>
<evidence type="ECO:0000256" key="1">
    <source>
        <dbReference type="SAM" id="MobiDB-lite"/>
    </source>
</evidence>
<dbReference type="AlphaFoldDB" id="A0A314XLA8"/>
<dbReference type="Proteomes" id="UP000250321">
    <property type="component" value="Unassembled WGS sequence"/>
</dbReference>
<sequence length="51" mass="5409">MACPSPGERRRLQAESRRWHAGAGAARRTELAPPSAEATARSAPRACKPPA</sequence>
<proteinExistence type="predicted"/>
<organism evidence="2 3">
    <name type="scientific">Prunus yedoensis var. nudiflora</name>
    <dbReference type="NCBI Taxonomy" id="2094558"/>
    <lineage>
        <taxon>Eukaryota</taxon>
        <taxon>Viridiplantae</taxon>
        <taxon>Streptophyta</taxon>
        <taxon>Embryophyta</taxon>
        <taxon>Tracheophyta</taxon>
        <taxon>Spermatophyta</taxon>
        <taxon>Magnoliopsida</taxon>
        <taxon>eudicotyledons</taxon>
        <taxon>Gunneridae</taxon>
        <taxon>Pentapetalae</taxon>
        <taxon>rosids</taxon>
        <taxon>fabids</taxon>
        <taxon>Rosales</taxon>
        <taxon>Rosaceae</taxon>
        <taxon>Amygdaloideae</taxon>
        <taxon>Amygdaleae</taxon>
        <taxon>Prunus</taxon>
    </lineage>
</organism>
<keyword evidence="3" id="KW-1185">Reference proteome</keyword>